<dbReference type="GO" id="GO:0004252">
    <property type="term" value="F:serine-type endopeptidase activity"/>
    <property type="evidence" value="ECO:0007669"/>
    <property type="project" value="InterPro"/>
</dbReference>
<dbReference type="Gene3D" id="3.40.50.10390">
    <property type="entry name" value="Gingipain r, domain 1"/>
    <property type="match status" value="1"/>
</dbReference>
<dbReference type="SUPFAM" id="SSF49785">
    <property type="entry name" value="Galactose-binding domain-like"/>
    <property type="match status" value="1"/>
</dbReference>
<evidence type="ECO:0000313" key="6">
    <source>
        <dbReference type="EMBL" id="AVP99668.1"/>
    </source>
</evidence>
<evidence type="ECO:0000313" key="7">
    <source>
        <dbReference type="Proteomes" id="UP000241074"/>
    </source>
</evidence>
<keyword evidence="3" id="KW-0378">Hydrolase</keyword>
<dbReference type="Gene3D" id="2.60.120.260">
    <property type="entry name" value="Galactose-binding domain-like"/>
    <property type="match status" value="1"/>
</dbReference>
<dbReference type="EMBL" id="CP027860">
    <property type="protein sequence ID" value="AVP99668.1"/>
    <property type="molecule type" value="Genomic_DNA"/>
</dbReference>
<dbReference type="GO" id="GO:0008234">
    <property type="term" value="F:cysteine-type peptidase activity"/>
    <property type="evidence" value="ECO:0007669"/>
    <property type="project" value="InterPro"/>
</dbReference>
<keyword evidence="7" id="KW-1185">Reference proteome</keyword>
<dbReference type="OrthoDB" id="5929719at2"/>
<accession>A0A2P1PXV1</accession>
<dbReference type="InterPro" id="IPR045474">
    <property type="entry name" value="GEVED"/>
</dbReference>
<evidence type="ECO:0000256" key="4">
    <source>
        <dbReference type="SAM" id="SignalP"/>
    </source>
</evidence>
<evidence type="ECO:0000256" key="1">
    <source>
        <dbReference type="ARBA" id="ARBA00022670"/>
    </source>
</evidence>
<dbReference type="InterPro" id="IPR001769">
    <property type="entry name" value="Gingipain"/>
</dbReference>
<protein>
    <recommendedName>
        <fullName evidence="5">P/Homo B domain-containing protein</fullName>
    </recommendedName>
</protein>
<feature type="chain" id="PRO_5015168023" description="P/Homo B domain-containing protein" evidence="4">
    <location>
        <begin position="34"/>
        <end position="1416"/>
    </location>
</feature>
<organism evidence="6 7">
    <name type="scientific">Ahniella affigens</name>
    <dbReference type="NCBI Taxonomy" id="2021234"/>
    <lineage>
        <taxon>Bacteria</taxon>
        <taxon>Pseudomonadati</taxon>
        <taxon>Pseudomonadota</taxon>
        <taxon>Gammaproteobacteria</taxon>
        <taxon>Lysobacterales</taxon>
        <taxon>Rhodanobacteraceae</taxon>
        <taxon>Ahniella</taxon>
    </lineage>
</organism>
<dbReference type="InterPro" id="IPR002884">
    <property type="entry name" value="P_dom"/>
</dbReference>
<gene>
    <name evidence="6" type="ORF">C7S18_21920</name>
</gene>
<dbReference type="InterPro" id="IPR029030">
    <property type="entry name" value="Caspase-like_dom_sf"/>
</dbReference>
<dbReference type="InterPro" id="IPR008979">
    <property type="entry name" value="Galactose-bd-like_sf"/>
</dbReference>
<evidence type="ECO:0000256" key="3">
    <source>
        <dbReference type="ARBA" id="ARBA00022801"/>
    </source>
</evidence>
<dbReference type="KEGG" id="xba:C7S18_21920"/>
<feature type="signal peptide" evidence="4">
    <location>
        <begin position="1"/>
        <end position="33"/>
    </location>
</feature>
<dbReference type="Gene3D" id="3.40.50.1460">
    <property type="match status" value="1"/>
</dbReference>
<evidence type="ECO:0000259" key="5">
    <source>
        <dbReference type="PROSITE" id="PS51829"/>
    </source>
</evidence>
<dbReference type="Pfam" id="PF20009">
    <property type="entry name" value="GEVED"/>
    <property type="match status" value="1"/>
</dbReference>
<dbReference type="InterPro" id="IPR029031">
    <property type="entry name" value="Gingipain_N_sf"/>
</dbReference>
<keyword evidence="1" id="KW-0645">Protease</keyword>
<evidence type="ECO:0000256" key="2">
    <source>
        <dbReference type="ARBA" id="ARBA00022729"/>
    </source>
</evidence>
<dbReference type="PROSITE" id="PS51829">
    <property type="entry name" value="P_HOMO_B"/>
    <property type="match status" value="1"/>
</dbReference>
<dbReference type="Pfam" id="PF01483">
    <property type="entry name" value="P_proprotein"/>
    <property type="match status" value="1"/>
</dbReference>
<reference evidence="6 7" key="2">
    <citation type="submission" date="2018-03" db="EMBL/GenBank/DDBJ databases">
        <authorList>
            <person name="Keele B.F."/>
        </authorList>
    </citation>
    <scope>NUCLEOTIDE SEQUENCE [LARGE SCALE GENOMIC DNA]</scope>
    <source>
        <strain evidence="6 7">D13</strain>
    </source>
</reference>
<dbReference type="Proteomes" id="UP000241074">
    <property type="component" value="Chromosome"/>
</dbReference>
<feature type="domain" description="P/Homo B" evidence="5">
    <location>
        <begin position="27"/>
        <end position="193"/>
    </location>
</feature>
<name>A0A2P1PXV1_9GAMM</name>
<dbReference type="GO" id="GO:0006508">
    <property type="term" value="P:proteolysis"/>
    <property type="evidence" value="ECO:0007669"/>
    <property type="project" value="UniProtKB-KW"/>
</dbReference>
<reference evidence="6 7" key="1">
    <citation type="submission" date="2018-03" db="EMBL/GenBank/DDBJ databases">
        <title>Ahniella affigens gen. nov., sp. nov., a gammaproteobacterium isolated from sandy soil near a stream.</title>
        <authorList>
            <person name="Ko Y."/>
            <person name="Kim J.-H."/>
        </authorList>
    </citation>
    <scope>NUCLEOTIDE SEQUENCE [LARGE SCALE GENOMIC DNA]</scope>
    <source>
        <strain evidence="6 7">D13</strain>
    </source>
</reference>
<proteinExistence type="predicted"/>
<sequence>MDSKMKRQTASNRTWLGRMAGLCALFLAPLASAQVIYTYNNTTTGTIPETTTTCATVNTLVRTFTVTETFTVANVALGLDITHDTRGQLRVYVTPPGSGEVTMLNNGGDTNNNYNIMLSTNNEADNTSDDGDADTNGTFALYRRLVTNTNAVNYTGAANGTWTIRICDTDGAGAAGSFNSARLVLRSAETFPAACSAGNTISFDWGALGEEVAFTNTTVSGVTLSQGTTSGEAPTDDAASTSFRTRTTVTGNHTGYYTLRMNTNTDTESSLETTRLNFSEPVHGLTFNLLDVDWTNNSWEDYVRVEAVGPSGEARSTQVVPANAQNAYAGDWMEPDIASAATETFGNIAYTFSGPVSYVIIQYAQGNEPQTNSASQFVGVADFGFCAYDFGDGPTSYGTTLAASGARHSLSYRNLFMGTAPDGDADGLPGAAANGDGADEDGVTLPTKLGAPSPGFQCGSYVTAAGEFCVRVNVTNSLATAAQLVAWLDANGDGDFADANERSIPRLQGGTGGAGDNLFATGNIPAGFSGTVTLIWSGLTSPVTTGATYVRARLTSDPLFFSDTTLPASTGLVRDGEVEDVFLPAGTLPVTLAYVQSSQQGQKLSVNFTTTTETNNVGFSIVERVADGSFKPLHAHLIPSKLSNSTDVSQYAATDVNLPANGQFYIMDHDIYGQSSVRGPFVVGTTQGQQPNVERINWSTTCQAVAAVRQSRVAAPNKATLWVAEKGFYRVTAAALQSAGIDFSAAPADQLAVTYLGKPVPVRVVAAGNSFSGSAYLDFFAEPTENLYTSEMPFELSVNAQQHLAITADATVATVDTPAWYWAESVYAPNRFYNFASPTEDPWYADRLLAYPNQPASLNTSLSMDAVMSTPDFHPELSAKLIGVTNWPDGGQDHHVQLTLAGQMVAEARFDGVSTETIRSLQPLLGNGTHAISVTATGNTGFAHDLNYLESISLRYPRQPVAISDRLFVDALQSSFTRADEWDTDEDSGADRLHRSGFEASAVIAGLRVQNLSGNDVVAYIGRGDSWRWLSQAAVEPDGSMRLPSESGSSYFVSTVAAIGVPRIESVAVESDIQSGQADYLIIAHPSLISALQPLVQYHQNNGLTVKVVDVTQVYAQYAHYVPEGKAIQDYLDAVVPSMGVNYVLLVGGDTYDYKNYLGTGSVSLIPTQYGQTDDVVRYAPLDGLYADVNRDGAPEFSLGRLPVRTSTELSNVISKIIGRNNALAQRNLVLAAPVSDSEGDFDAVNDDLAAALPGAWTTTRAYGDQGGAATARSNLLAAMAANPTVLSYVGHSAPTQWSFDPMLTASDITSGSGQTSDLVVQSGCWNSYFVSPTANTMAHAFLLTPGKGSAAVIGVTSLTSLASHQALGELLYGELAAGTRIGDALRLAKMQRAAQGFDPILWSATLLGDPAMPIR</sequence>
<keyword evidence="2 4" id="KW-0732">Signal</keyword>
<dbReference type="Pfam" id="PF01364">
    <property type="entry name" value="Peptidase_C25"/>
    <property type="match status" value="1"/>
</dbReference>
<dbReference type="SUPFAM" id="SSF52129">
    <property type="entry name" value="Caspase-like"/>
    <property type="match status" value="1"/>
</dbReference>